<dbReference type="RefSeq" id="WP_087106547.1">
    <property type="nucleotide sequence ID" value="NZ_CBCSCN010000004.1"/>
</dbReference>
<dbReference type="GO" id="GO:0016491">
    <property type="term" value="F:oxidoreductase activity"/>
    <property type="evidence" value="ECO:0007669"/>
    <property type="project" value="UniProtKB-ARBA"/>
</dbReference>
<evidence type="ECO:0000313" key="4">
    <source>
        <dbReference type="Proteomes" id="UP000196573"/>
    </source>
</evidence>
<proteinExistence type="predicted"/>
<feature type="compositionally biased region" description="Basic and acidic residues" evidence="1">
    <location>
        <begin position="22"/>
        <end position="33"/>
    </location>
</feature>
<dbReference type="InterPro" id="IPR004017">
    <property type="entry name" value="Cys_rich_dom"/>
</dbReference>
<reference evidence="3 4" key="1">
    <citation type="submission" date="2017-03" db="EMBL/GenBank/DDBJ databases">
        <authorList>
            <person name="Afonso C.L."/>
            <person name="Miller P.J."/>
            <person name="Scott M.A."/>
            <person name="Spackman E."/>
            <person name="Goraichik I."/>
            <person name="Dimitrov K.M."/>
            <person name="Suarez D.L."/>
            <person name="Swayne D.E."/>
        </authorList>
    </citation>
    <scope>NUCLEOTIDE SEQUENCE [LARGE SCALE GENOMIC DNA]</scope>
    <source>
        <strain evidence="3">SB41UT1</strain>
    </source>
</reference>
<dbReference type="Proteomes" id="UP000196573">
    <property type="component" value="Unassembled WGS sequence"/>
</dbReference>
<dbReference type="PANTHER" id="PTHR30296">
    <property type="entry name" value="UNCHARACTERIZED PROTEIN YKGE"/>
    <property type="match status" value="1"/>
</dbReference>
<dbReference type="OrthoDB" id="9770306at2"/>
<feature type="region of interest" description="Disordered" evidence="1">
    <location>
        <begin position="1"/>
        <end position="33"/>
    </location>
</feature>
<accession>A0A1X7AFC0</accession>
<sequence length="288" mass="31805">MPELFTNAMPEATGTGKSASADTHHTTHDLDRDYPSRPQTVYLYGTCLIDLLQPQAGLDALKLLEREGINVVFAEQQTCCGQPAYTSGYDDEARAVASLQMEAMPGDWPVVILSGSCGGMMHHHYPKMFAGQPEEQQAIKFAERVFEFTEFLVHVLGYQPDDQGEQETVAVHTSCTARREMNVHKTGWALIDQLKNVSRVVHDHEFECCGFGGSFCVRYPDISGAMVNDKVDAISATQVDRLISADYGCLMNINGAMEYRNLPLKGEHIASYLWQRTTVNSAGESSNG</sequence>
<feature type="domain" description="Cysteine-rich" evidence="2">
    <location>
        <begin position="169"/>
        <end position="253"/>
    </location>
</feature>
<gene>
    <name evidence="3" type="primary">lutA</name>
    <name evidence="3" type="ORF">EHSB41UT_00506</name>
</gene>
<evidence type="ECO:0000313" key="3">
    <source>
        <dbReference type="EMBL" id="SMA35233.1"/>
    </source>
</evidence>
<dbReference type="PANTHER" id="PTHR30296:SF0">
    <property type="entry name" value="LACTATE UTILIZATION PROTEIN A"/>
    <property type="match status" value="1"/>
</dbReference>
<dbReference type="Pfam" id="PF02754">
    <property type="entry name" value="CCG"/>
    <property type="match status" value="2"/>
</dbReference>
<keyword evidence="4" id="KW-1185">Reference proteome</keyword>
<evidence type="ECO:0000259" key="2">
    <source>
        <dbReference type="Pfam" id="PF02754"/>
    </source>
</evidence>
<dbReference type="AlphaFoldDB" id="A0A1X7AFC0"/>
<protein>
    <submittedName>
        <fullName evidence="3">Lactate utilization protein A</fullName>
    </submittedName>
</protein>
<name>A0A1X7AFC0_9GAMM</name>
<dbReference type="EMBL" id="FWPT01000001">
    <property type="protein sequence ID" value="SMA35233.1"/>
    <property type="molecule type" value="Genomic_DNA"/>
</dbReference>
<organism evidence="3 4">
    <name type="scientific">Parendozoicomonas haliclonae</name>
    <dbReference type="NCBI Taxonomy" id="1960125"/>
    <lineage>
        <taxon>Bacteria</taxon>
        <taxon>Pseudomonadati</taxon>
        <taxon>Pseudomonadota</taxon>
        <taxon>Gammaproteobacteria</taxon>
        <taxon>Oceanospirillales</taxon>
        <taxon>Endozoicomonadaceae</taxon>
        <taxon>Parendozoicomonas</taxon>
    </lineage>
</organism>
<evidence type="ECO:0000256" key="1">
    <source>
        <dbReference type="SAM" id="MobiDB-lite"/>
    </source>
</evidence>
<feature type="domain" description="Cysteine-rich" evidence="2">
    <location>
        <begin position="43"/>
        <end position="121"/>
    </location>
</feature>
<dbReference type="GO" id="GO:0005829">
    <property type="term" value="C:cytosol"/>
    <property type="evidence" value="ECO:0007669"/>
    <property type="project" value="TreeGrafter"/>
</dbReference>